<keyword evidence="2" id="KW-0560">Oxidoreductase</keyword>
<organism evidence="2 3">
    <name type="scientific">Pandoraea eparura</name>
    <dbReference type="NCBI Taxonomy" id="2508291"/>
    <lineage>
        <taxon>Bacteria</taxon>
        <taxon>Pseudomonadati</taxon>
        <taxon>Pseudomonadota</taxon>
        <taxon>Betaproteobacteria</taxon>
        <taxon>Burkholderiales</taxon>
        <taxon>Burkholderiaceae</taxon>
        <taxon>Pandoraea</taxon>
    </lineage>
</organism>
<dbReference type="Pfam" id="PF02627">
    <property type="entry name" value="CMD"/>
    <property type="match status" value="1"/>
</dbReference>
<dbReference type="OrthoDB" id="9801997at2"/>
<gene>
    <name evidence="2" type="ORF">PEP31012_00234</name>
</gene>
<dbReference type="PANTHER" id="PTHR34846">
    <property type="entry name" value="4-CARBOXYMUCONOLACTONE DECARBOXYLASE FAMILY PROTEIN (AFU_ORTHOLOGUE AFUA_6G11590)"/>
    <property type="match status" value="1"/>
</dbReference>
<proteinExistence type="predicted"/>
<dbReference type="Gene3D" id="1.20.1290.10">
    <property type="entry name" value="AhpD-like"/>
    <property type="match status" value="1"/>
</dbReference>
<reference evidence="2 3" key="1">
    <citation type="submission" date="2019-08" db="EMBL/GenBank/DDBJ databases">
        <authorList>
            <person name="Peeters C."/>
        </authorList>
    </citation>
    <scope>NUCLEOTIDE SEQUENCE [LARGE SCALE GENOMIC DNA]</scope>
    <source>
        <strain evidence="2 3">LMG 31012</strain>
    </source>
</reference>
<feature type="domain" description="Carboxymuconolactone decarboxylase-like" evidence="1">
    <location>
        <begin position="23"/>
        <end position="93"/>
    </location>
</feature>
<dbReference type="SUPFAM" id="SSF69118">
    <property type="entry name" value="AhpD-like"/>
    <property type="match status" value="1"/>
</dbReference>
<dbReference type="InterPro" id="IPR029032">
    <property type="entry name" value="AhpD-like"/>
</dbReference>
<evidence type="ECO:0000259" key="1">
    <source>
        <dbReference type="Pfam" id="PF02627"/>
    </source>
</evidence>
<protein>
    <submittedName>
        <fullName evidence="2">Alkylhydroperoxidase</fullName>
    </submittedName>
</protein>
<dbReference type="InterPro" id="IPR004675">
    <property type="entry name" value="AhpD_core"/>
</dbReference>
<dbReference type="PANTHER" id="PTHR34846:SF10">
    <property type="entry name" value="CYTOPLASMIC PROTEIN"/>
    <property type="match status" value="1"/>
</dbReference>
<dbReference type="RefSeq" id="WP_150587537.1">
    <property type="nucleotide sequence ID" value="NZ_CABPSH010000001.1"/>
</dbReference>
<accession>A0A5E4RP46</accession>
<dbReference type="EMBL" id="CABPSH010000001">
    <property type="protein sequence ID" value="VVD63648.1"/>
    <property type="molecule type" value="Genomic_DNA"/>
</dbReference>
<keyword evidence="2" id="KW-0575">Peroxidase</keyword>
<dbReference type="GO" id="GO:0051920">
    <property type="term" value="F:peroxiredoxin activity"/>
    <property type="evidence" value="ECO:0007669"/>
    <property type="project" value="InterPro"/>
</dbReference>
<dbReference type="InterPro" id="IPR003779">
    <property type="entry name" value="CMD-like"/>
</dbReference>
<dbReference type="Proteomes" id="UP000400981">
    <property type="component" value="Unassembled WGS sequence"/>
</dbReference>
<keyword evidence="3" id="KW-1185">Reference proteome</keyword>
<dbReference type="NCBIfam" id="TIGR00778">
    <property type="entry name" value="ahpD_dom"/>
    <property type="match status" value="1"/>
</dbReference>
<evidence type="ECO:0000313" key="3">
    <source>
        <dbReference type="Proteomes" id="UP000400981"/>
    </source>
</evidence>
<sequence>MLRLNYIKAAPRPYEHMGALSQYFHDCGLPDGLVELLWLRASQLNGCAFCIDMHVTDALKMGIEPRRLHLLDAWRETELYSPAERAALAWTEAVTNVQDGHVPDPVFADLRAHYDDKQIADMTFAVATINAWNRMAIAFRAPLPKAPQGVR</sequence>
<evidence type="ECO:0000313" key="2">
    <source>
        <dbReference type="EMBL" id="VVD63648.1"/>
    </source>
</evidence>
<dbReference type="AlphaFoldDB" id="A0A5E4RP46"/>
<name>A0A5E4RP46_9BURK</name>